<dbReference type="Proteomes" id="UP000295818">
    <property type="component" value="Unassembled WGS sequence"/>
</dbReference>
<dbReference type="CDD" id="cd02440">
    <property type="entry name" value="AdoMet_MTases"/>
    <property type="match status" value="1"/>
</dbReference>
<dbReference type="Pfam" id="PF08241">
    <property type="entry name" value="Methyltransf_11"/>
    <property type="match status" value="1"/>
</dbReference>
<gene>
    <name evidence="2" type="ORF">EV644_103266</name>
</gene>
<dbReference type="RefSeq" id="WP_132190009.1">
    <property type="nucleotide sequence ID" value="NZ_SLWM01000003.1"/>
</dbReference>
<dbReference type="PANTHER" id="PTHR42912:SF80">
    <property type="entry name" value="METHYLTRANSFERASE DOMAIN-CONTAINING PROTEIN"/>
    <property type="match status" value="1"/>
</dbReference>
<keyword evidence="2" id="KW-0830">Ubiquinone</keyword>
<comment type="caution">
    <text evidence="2">The sequence shown here is derived from an EMBL/GenBank/DDBJ whole genome shotgun (WGS) entry which is preliminary data.</text>
</comment>
<keyword evidence="3" id="KW-1185">Reference proteome</keyword>
<evidence type="ECO:0000313" key="3">
    <source>
        <dbReference type="Proteomes" id="UP000295818"/>
    </source>
</evidence>
<dbReference type="EMBL" id="SLWM01000003">
    <property type="protein sequence ID" value="TCO27567.1"/>
    <property type="molecule type" value="Genomic_DNA"/>
</dbReference>
<dbReference type="InterPro" id="IPR029063">
    <property type="entry name" value="SAM-dependent_MTases_sf"/>
</dbReference>
<evidence type="ECO:0000259" key="1">
    <source>
        <dbReference type="Pfam" id="PF08241"/>
    </source>
</evidence>
<organism evidence="2 3">
    <name type="scientific">Kribbella orskensis</name>
    <dbReference type="NCBI Taxonomy" id="2512216"/>
    <lineage>
        <taxon>Bacteria</taxon>
        <taxon>Bacillati</taxon>
        <taxon>Actinomycetota</taxon>
        <taxon>Actinomycetes</taxon>
        <taxon>Propionibacteriales</taxon>
        <taxon>Kribbellaceae</taxon>
        <taxon>Kribbella</taxon>
    </lineage>
</organism>
<dbReference type="Gene3D" id="3.40.50.150">
    <property type="entry name" value="Vaccinia Virus protein VP39"/>
    <property type="match status" value="1"/>
</dbReference>
<evidence type="ECO:0000313" key="2">
    <source>
        <dbReference type="EMBL" id="TCO27567.1"/>
    </source>
</evidence>
<dbReference type="InterPro" id="IPR013216">
    <property type="entry name" value="Methyltransf_11"/>
</dbReference>
<proteinExistence type="predicted"/>
<reference evidence="2 3" key="1">
    <citation type="journal article" date="2015" name="Stand. Genomic Sci.">
        <title>Genomic Encyclopedia of Bacterial and Archaeal Type Strains, Phase III: the genomes of soil and plant-associated and newly described type strains.</title>
        <authorList>
            <person name="Whitman W.B."/>
            <person name="Woyke T."/>
            <person name="Klenk H.P."/>
            <person name="Zhou Y."/>
            <person name="Lilburn T.G."/>
            <person name="Beck B.J."/>
            <person name="De Vos P."/>
            <person name="Vandamme P."/>
            <person name="Eisen J.A."/>
            <person name="Garrity G."/>
            <person name="Hugenholtz P."/>
            <person name="Kyrpides N.C."/>
        </authorList>
    </citation>
    <scope>NUCLEOTIDE SEQUENCE [LARGE SCALE GENOMIC DNA]</scope>
    <source>
        <strain evidence="2 3">VKM Ac-2538</strain>
    </source>
</reference>
<dbReference type="InterPro" id="IPR050508">
    <property type="entry name" value="Methyltransf_Superfamily"/>
</dbReference>
<name>A0ABY2BSR9_9ACTN</name>
<sequence length="271" mass="28892">MNRTEQETFQLTAELAEAYEELFVPRFFAQWAPYLLDGAGITTGQQVLDVGCGTGVVARAAAGRVAPGGKVVGVDLNEAMLAVARRVAPELRWQQGDAGGLPFDSESFDVVVSQMAMMFFPEPAAAVREMRRVVCPGGTVGVLVPGSLAGNPPYELFVDVVSRHAGEEARRLVTSYFALGDLDRLSGYFADAGLAVTATDRPVGEFRYDSIDQVIGVELDSTPLGGRLGPGVREAIVADCRTALAGYVTGTGEVLFPFECRLVIATNRLKV</sequence>
<dbReference type="PANTHER" id="PTHR42912">
    <property type="entry name" value="METHYLTRANSFERASE"/>
    <property type="match status" value="1"/>
</dbReference>
<feature type="domain" description="Methyltransferase type 11" evidence="1">
    <location>
        <begin position="48"/>
        <end position="140"/>
    </location>
</feature>
<protein>
    <submittedName>
        <fullName evidence="2">Ubiquinone/menaquinone biosynthesis C-methylase UbiE</fullName>
    </submittedName>
</protein>
<dbReference type="SUPFAM" id="SSF53335">
    <property type="entry name" value="S-adenosyl-L-methionine-dependent methyltransferases"/>
    <property type="match status" value="1"/>
</dbReference>
<accession>A0ABY2BSR9</accession>